<dbReference type="SUPFAM" id="SSF100920">
    <property type="entry name" value="Heat shock protein 70kD (HSP70), peptide-binding domain"/>
    <property type="match status" value="1"/>
</dbReference>
<evidence type="ECO:0000256" key="10">
    <source>
        <dbReference type="RuleBase" id="RU003322"/>
    </source>
</evidence>
<feature type="region of interest" description="Disordered" evidence="12">
    <location>
        <begin position="600"/>
        <end position="636"/>
    </location>
</feature>
<dbReference type="Gene3D" id="2.60.34.10">
    <property type="entry name" value="Substrate Binding Domain Of DNAk, Chain A, domain 1"/>
    <property type="match status" value="1"/>
</dbReference>
<dbReference type="FunFam" id="3.30.420.40:FF:000020">
    <property type="entry name" value="Chaperone protein HscA homolog"/>
    <property type="match status" value="1"/>
</dbReference>
<dbReference type="GO" id="GO:0140662">
    <property type="term" value="F:ATP-dependent protein folding chaperone"/>
    <property type="evidence" value="ECO:0007669"/>
    <property type="project" value="InterPro"/>
</dbReference>
<dbReference type="FunFam" id="3.30.30.30:FF:000003">
    <property type="entry name" value="Heat shock protein 9"/>
    <property type="match status" value="1"/>
</dbReference>
<evidence type="ECO:0000256" key="6">
    <source>
        <dbReference type="ARBA" id="ARBA00022840"/>
    </source>
</evidence>
<keyword evidence="14" id="KW-1185">Reference proteome</keyword>
<reference evidence="13" key="1">
    <citation type="submission" date="2006-05" db="EMBL/GenBank/DDBJ databases">
        <title>Annotation of the draft genome assembly of Desulfuromonas acetoxidans DSM 684.</title>
        <authorList>
            <consortium name="US DOE Joint Genome Institute (JGI-ORNL)"/>
            <person name="Larimer F."/>
            <person name="Land M."/>
            <person name="Hauser L."/>
        </authorList>
    </citation>
    <scope>NUCLEOTIDE SEQUENCE [LARGE SCALE GENOMIC DNA]</scope>
    <source>
        <strain evidence="13">DSM 684</strain>
    </source>
</reference>
<proteinExistence type="evidence at transcript level"/>
<protein>
    <recommendedName>
        <fullName evidence="3 9">Chaperone protein DnaK</fullName>
    </recommendedName>
    <alternativeName>
        <fullName evidence="9">HSP70</fullName>
    </alternativeName>
    <alternativeName>
        <fullName evidence="9">Heat shock 70 kDa protein</fullName>
    </alternativeName>
    <alternativeName>
        <fullName evidence="9">Heat shock protein 70</fullName>
    </alternativeName>
</protein>
<dbReference type="InterPro" id="IPR012725">
    <property type="entry name" value="Chaperone_DnaK"/>
</dbReference>
<evidence type="ECO:0000313" key="14">
    <source>
        <dbReference type="Proteomes" id="UP000005695"/>
    </source>
</evidence>
<dbReference type="InterPro" id="IPR043129">
    <property type="entry name" value="ATPase_NBD"/>
</dbReference>
<evidence type="ECO:0000313" key="13">
    <source>
        <dbReference type="EMBL" id="EAT14436.1"/>
    </source>
</evidence>
<evidence type="ECO:0000256" key="5">
    <source>
        <dbReference type="ARBA" id="ARBA00022741"/>
    </source>
</evidence>
<dbReference type="InterPro" id="IPR029048">
    <property type="entry name" value="HSP70_C_sf"/>
</dbReference>
<feature type="compositionally biased region" description="Low complexity" evidence="12">
    <location>
        <begin position="600"/>
        <end position="617"/>
    </location>
</feature>
<dbReference type="GO" id="GO:0051082">
    <property type="term" value="F:unfolded protein binding"/>
    <property type="evidence" value="ECO:0007669"/>
    <property type="project" value="InterPro"/>
</dbReference>
<keyword evidence="6 9" id="KW-0067">ATP-binding</keyword>
<feature type="compositionally biased region" description="Acidic residues" evidence="12">
    <location>
        <begin position="618"/>
        <end position="636"/>
    </location>
</feature>
<keyword evidence="5 9" id="KW-0547">Nucleotide-binding</keyword>
<comment type="caution">
    <text evidence="13">The sequence shown here is derived from an EMBL/GenBank/DDBJ whole genome shotgun (WGS) entry which is preliminary data.</text>
</comment>
<feature type="modified residue" description="Phosphothreonine; by autocatalysis" evidence="9">
    <location>
        <position position="198"/>
    </location>
</feature>
<dbReference type="InterPro" id="IPR029047">
    <property type="entry name" value="HSP70_peptide-bd_sf"/>
</dbReference>
<dbReference type="OrthoDB" id="9766019at2"/>
<keyword evidence="7 9" id="KW-0346">Stress response</keyword>
<dbReference type="SUPFAM" id="SSF100934">
    <property type="entry name" value="Heat shock protein 70kD (HSP70), C-terminal subdomain"/>
    <property type="match status" value="1"/>
</dbReference>
<evidence type="ECO:0000256" key="7">
    <source>
        <dbReference type="ARBA" id="ARBA00023016"/>
    </source>
</evidence>
<keyword evidence="11" id="KW-0175">Coiled coil</keyword>
<dbReference type="GO" id="GO:0005737">
    <property type="term" value="C:cytoplasm"/>
    <property type="evidence" value="ECO:0007669"/>
    <property type="project" value="UniProtKB-ARBA"/>
</dbReference>
<comment type="function">
    <text evidence="1 9">Acts as a chaperone.</text>
</comment>
<dbReference type="EMBL" id="AAEW02000027">
    <property type="protein sequence ID" value="EAT14436.1"/>
    <property type="molecule type" value="Genomic_DNA"/>
</dbReference>
<dbReference type="Proteomes" id="UP000005695">
    <property type="component" value="Unassembled WGS sequence"/>
</dbReference>
<dbReference type="HAMAP" id="MF_00332">
    <property type="entry name" value="DnaK"/>
    <property type="match status" value="1"/>
</dbReference>
<comment type="induction">
    <text evidence="9">By stress conditions e.g. heat shock.</text>
</comment>
<dbReference type="Gene3D" id="3.30.420.40">
    <property type="match status" value="2"/>
</dbReference>
<accession>Q1JW10</accession>
<dbReference type="FunFam" id="3.30.420.40:FF:000004">
    <property type="entry name" value="Molecular chaperone DnaK"/>
    <property type="match status" value="1"/>
</dbReference>
<evidence type="ECO:0000256" key="3">
    <source>
        <dbReference type="ARBA" id="ARBA00014415"/>
    </source>
</evidence>
<dbReference type="Gene3D" id="1.20.1270.10">
    <property type="match status" value="1"/>
</dbReference>
<feature type="coiled-coil region" evidence="11">
    <location>
        <begin position="247"/>
        <end position="274"/>
    </location>
</feature>
<sequence length="636" mass="68116">MGKVIGIDLGTTNSCVSVMEGGEPTVIANAEGARTTPSMVAFAENGERLVGQQAKRQAVTNPENTLFAIKRLIGRKFDSEAVQKDIEISPFKIIKADNGDAWVEARDKKYSAPEISAMILQKMKQSAADYLGEEVTEAVITVPAYFNDSQRQATKDAGKIAGLEVLRIINEPTAAALAYGLDKEGDEKIAVFDLGGGTFDVSILELGDGVFEVKSTNGDTFLGGEDFDQRIIDYLADEFIKEQGIDLRGDKMALQRLKEAAEKAKCELSSSMETDINLPFITADQSGPKHMNVKLSRSKLESICGDLLDNLEAPCRTALKDAGLSASEIGEVILVGGMTRMPAVQEKVKGIFGKAPNKGVNPDEVVSIGAAIQGGVLKGDVKDVLLLDVTPLSLGIETLGGVMTKLIEKNTTIPCKKSQIFSTAADNQPAVSVHVLQGEREMANDNKTIGRFELADIPPAPRGVPQIEVTFDLDANGIISVSAKDMGTGKEQSIKITASSGLSDEEIEKMVKDAEMHSSEDKKKRELIEARNQADSLVYSTEKSLKDHGDKVDEETKGNIEKALEDLKKAMEGDDAEAINKAVEALAQASHKLAEAMYADAQQEAGAEGGAEEAAAGGDEDVVDAEFEEVDDDKKK</sequence>
<dbReference type="RefSeq" id="WP_006002769.1">
    <property type="nucleotide sequence ID" value="NZ_AAEW02000027.1"/>
</dbReference>
<dbReference type="FunFam" id="3.90.640.10:FF:000003">
    <property type="entry name" value="Molecular chaperone DnaK"/>
    <property type="match status" value="1"/>
</dbReference>
<dbReference type="Gene3D" id="3.90.640.10">
    <property type="entry name" value="Actin, Chain A, domain 4"/>
    <property type="match status" value="1"/>
</dbReference>
<dbReference type="AlphaFoldDB" id="Q1JW10"/>
<dbReference type="GO" id="GO:0005524">
    <property type="term" value="F:ATP binding"/>
    <property type="evidence" value="ECO:0007669"/>
    <property type="project" value="UniProtKB-UniRule"/>
</dbReference>
<evidence type="ECO:0000256" key="9">
    <source>
        <dbReference type="HAMAP-Rule" id="MF_00332"/>
    </source>
</evidence>
<dbReference type="PROSITE" id="PS00329">
    <property type="entry name" value="HSP70_2"/>
    <property type="match status" value="1"/>
</dbReference>
<keyword evidence="8 9" id="KW-0143">Chaperone</keyword>
<evidence type="ECO:0000256" key="1">
    <source>
        <dbReference type="ARBA" id="ARBA00002290"/>
    </source>
</evidence>
<keyword evidence="4 9" id="KW-0597">Phosphoprotein</keyword>
<dbReference type="FunFam" id="2.60.34.10:FF:000014">
    <property type="entry name" value="Chaperone protein DnaK HSP70"/>
    <property type="match status" value="1"/>
</dbReference>
<dbReference type="CDD" id="cd10234">
    <property type="entry name" value="ASKHA_NBD_HSP70_DnaK-like"/>
    <property type="match status" value="1"/>
</dbReference>
<dbReference type="NCBIfam" id="NF003520">
    <property type="entry name" value="PRK05183.1"/>
    <property type="match status" value="1"/>
</dbReference>
<dbReference type="Pfam" id="PF00012">
    <property type="entry name" value="HSP70"/>
    <property type="match status" value="1"/>
</dbReference>
<dbReference type="PANTHER" id="PTHR19375">
    <property type="entry name" value="HEAT SHOCK PROTEIN 70KDA"/>
    <property type="match status" value="1"/>
</dbReference>
<evidence type="ECO:0000256" key="8">
    <source>
        <dbReference type="ARBA" id="ARBA00023186"/>
    </source>
</evidence>
<dbReference type="PROSITE" id="PS00297">
    <property type="entry name" value="HSP70_1"/>
    <property type="match status" value="1"/>
</dbReference>
<gene>
    <name evidence="9" type="primary">dnaK</name>
    <name evidence="13" type="ORF">Dace_0265</name>
</gene>
<evidence type="ECO:0000256" key="11">
    <source>
        <dbReference type="SAM" id="Coils"/>
    </source>
</evidence>
<name>Q1JW10_DESA6</name>
<dbReference type="InterPro" id="IPR013126">
    <property type="entry name" value="Hsp_70_fam"/>
</dbReference>
<evidence type="ECO:0000256" key="12">
    <source>
        <dbReference type="SAM" id="MobiDB-lite"/>
    </source>
</evidence>
<dbReference type="NCBIfam" id="TIGR02350">
    <property type="entry name" value="prok_dnaK"/>
    <property type="match status" value="1"/>
</dbReference>
<evidence type="ECO:0000256" key="4">
    <source>
        <dbReference type="ARBA" id="ARBA00022553"/>
    </source>
</evidence>
<reference evidence="13" key="2">
    <citation type="submission" date="2006-05" db="EMBL/GenBank/DDBJ databases">
        <title>Sequencing of the draft genome and assembly of Desulfuromonas acetoxidans DSM 684.</title>
        <authorList>
            <consortium name="US DOE Joint Genome Institute (JGI-PGF)"/>
            <person name="Copeland A."/>
            <person name="Lucas S."/>
            <person name="Lapidus A."/>
            <person name="Barry K."/>
            <person name="Detter J.C."/>
            <person name="Glavina del Rio T."/>
            <person name="Hammon N."/>
            <person name="Israni S."/>
            <person name="Dalin E."/>
            <person name="Tice H."/>
            <person name="Bruce D."/>
            <person name="Pitluck S."/>
            <person name="Richardson P."/>
        </authorList>
    </citation>
    <scope>NUCLEOTIDE SEQUENCE [LARGE SCALE GENOMIC DNA]</scope>
    <source>
        <strain evidence="13">DSM 684</strain>
    </source>
</reference>
<comment type="similarity">
    <text evidence="2 9 10">Belongs to the heat shock protein 70 family.</text>
</comment>
<dbReference type="PRINTS" id="PR00301">
    <property type="entry name" value="HEATSHOCK70"/>
</dbReference>
<organism evidence="13 14">
    <name type="scientific">Desulfuromonas acetoxidans (strain DSM 684 / 11070)</name>
    <dbReference type="NCBI Taxonomy" id="281689"/>
    <lineage>
        <taxon>Bacteria</taxon>
        <taxon>Pseudomonadati</taxon>
        <taxon>Thermodesulfobacteriota</taxon>
        <taxon>Desulfuromonadia</taxon>
        <taxon>Desulfuromonadales</taxon>
        <taxon>Desulfuromonadaceae</taxon>
        <taxon>Desulfuromonas</taxon>
    </lineage>
</organism>
<dbReference type="FunFam" id="1.20.1270.10:FF:000001">
    <property type="entry name" value="Molecular chaperone DnaK"/>
    <property type="match status" value="1"/>
</dbReference>
<dbReference type="PROSITE" id="PS01036">
    <property type="entry name" value="HSP70_3"/>
    <property type="match status" value="1"/>
</dbReference>
<dbReference type="InterPro" id="IPR018181">
    <property type="entry name" value="Heat_shock_70_CS"/>
</dbReference>
<dbReference type="SUPFAM" id="SSF53067">
    <property type="entry name" value="Actin-like ATPase domain"/>
    <property type="match status" value="2"/>
</dbReference>
<evidence type="ECO:0000256" key="2">
    <source>
        <dbReference type="ARBA" id="ARBA00007381"/>
    </source>
</evidence>
<dbReference type="NCBIfam" id="NF001413">
    <property type="entry name" value="PRK00290.1"/>
    <property type="match status" value="1"/>
</dbReference>